<dbReference type="EMBL" id="CP001822">
    <property type="protein sequence ID" value="ACZ32475.1"/>
    <property type="molecule type" value="Genomic_DNA"/>
</dbReference>
<keyword evidence="2" id="KW-1185">Reference proteome</keyword>
<organism evidence="1 2">
    <name type="scientific">Xylanimonas cellulosilytica (strain DSM 15894 / JCM 12276 / CECT 5975 / KCTC 9989 / LMG 20990 / NBRC 107835 / XIL07)</name>
    <dbReference type="NCBI Taxonomy" id="446471"/>
    <lineage>
        <taxon>Bacteria</taxon>
        <taxon>Bacillati</taxon>
        <taxon>Actinomycetota</taxon>
        <taxon>Actinomycetes</taxon>
        <taxon>Micrococcales</taxon>
        <taxon>Promicromonosporaceae</taxon>
        <taxon>Xylanimonas</taxon>
    </lineage>
</organism>
<gene>
    <name evidence="1" type="ORF">Xcel_3476</name>
</gene>
<proteinExistence type="predicted"/>
<protein>
    <submittedName>
        <fullName evidence="1">Uncharacterized protein</fullName>
    </submittedName>
</protein>
<sequence length="56" mass="6380">MHVIAVIEPIPDDTNSAPAESREISVDAQEFQEGYDRLKGQVPEGWRISHVRRDAY</sequence>
<dbReference type="HOGENOM" id="CLU_3013342_0_0_11"/>
<geneLocation type="plasmid" evidence="1 2">
    <name>pXCEL01</name>
</geneLocation>
<name>D1C109_XYLCX</name>
<accession>D1C109</accession>
<dbReference type="KEGG" id="xce:Xcel_3476"/>
<reference evidence="1 2" key="1">
    <citation type="journal article" date="2010" name="Stand. Genomic Sci.">
        <title>Complete genome sequence of Xylanimonas cellulosilytica type strain (XIL07).</title>
        <authorList>
            <person name="Foster B."/>
            <person name="Pukall R."/>
            <person name="Abt B."/>
            <person name="Nolan M."/>
            <person name="Glavina Del Rio T."/>
            <person name="Chen F."/>
            <person name="Lucas S."/>
            <person name="Tice H."/>
            <person name="Pitluck S."/>
            <person name="Cheng J.-F."/>
            <person name="Chertkov O."/>
            <person name="Brettin T."/>
            <person name="Han C."/>
            <person name="Detter J.C."/>
            <person name="Bruce D."/>
            <person name="Goodwin L."/>
            <person name="Ivanova N."/>
            <person name="Mavromatis K."/>
            <person name="Pati A."/>
            <person name="Mikhailova N."/>
            <person name="Chen A."/>
            <person name="Palaniappan K."/>
            <person name="Land M."/>
            <person name="Hauser L."/>
            <person name="Chang Y.-J."/>
            <person name="Jeffries C.D."/>
            <person name="Chain P."/>
            <person name="Rohde M."/>
            <person name="Goeker M."/>
            <person name="Bristow J."/>
            <person name="Eisen J.A."/>
            <person name="Markowitz V."/>
            <person name="Hugenholtz P."/>
            <person name="Kyrpides N.C."/>
            <person name="Klenk H.-P."/>
            <person name="Lapidus A."/>
        </authorList>
    </citation>
    <scope>NUCLEOTIDE SEQUENCE [LARGE SCALE GENOMIC DNA]</scope>
    <source>
        <strain evidence="2">DSM 15894 / CECT 5975 / LMG 20990 / XIL07</strain>
        <plasmid evidence="2">Plasmid pXCEL01</plasmid>
    </source>
</reference>
<dbReference type="RefSeq" id="WP_012880215.1">
    <property type="nucleotide sequence ID" value="NC_013531.1"/>
</dbReference>
<evidence type="ECO:0000313" key="2">
    <source>
        <dbReference type="Proteomes" id="UP000002255"/>
    </source>
</evidence>
<keyword evidence="1" id="KW-0614">Plasmid</keyword>
<evidence type="ECO:0000313" key="1">
    <source>
        <dbReference type="EMBL" id="ACZ32475.1"/>
    </source>
</evidence>
<dbReference type="AlphaFoldDB" id="D1C109"/>
<dbReference type="Proteomes" id="UP000002255">
    <property type="component" value="Plasmid pXCEL01"/>
</dbReference>